<evidence type="ECO:0000313" key="2">
    <source>
        <dbReference type="EMBL" id="KAK4746405.1"/>
    </source>
</evidence>
<dbReference type="InterPro" id="IPR010433">
    <property type="entry name" value="EIF-4B_pln"/>
</dbReference>
<feature type="compositionally biased region" description="Polar residues" evidence="1">
    <location>
        <begin position="562"/>
        <end position="573"/>
    </location>
</feature>
<dbReference type="PANTHER" id="PTHR32091:SF4">
    <property type="entry name" value="OS07G0546100 PROTEIN"/>
    <property type="match status" value="1"/>
</dbReference>
<evidence type="ECO:0000313" key="3">
    <source>
        <dbReference type="Proteomes" id="UP001345219"/>
    </source>
</evidence>
<feature type="compositionally biased region" description="Polar residues" evidence="1">
    <location>
        <begin position="580"/>
        <end position="603"/>
    </location>
</feature>
<dbReference type="AlphaFoldDB" id="A0AAN7GHX0"/>
<feature type="compositionally biased region" description="Basic and acidic residues" evidence="1">
    <location>
        <begin position="418"/>
        <end position="430"/>
    </location>
</feature>
<evidence type="ECO:0000256" key="1">
    <source>
        <dbReference type="SAM" id="MobiDB-lite"/>
    </source>
</evidence>
<protein>
    <submittedName>
        <fullName evidence="2">Uncharacterized protein</fullName>
    </submittedName>
</protein>
<dbReference type="Proteomes" id="UP001345219">
    <property type="component" value="Chromosome 10"/>
</dbReference>
<reference evidence="2 3" key="1">
    <citation type="journal article" date="2023" name="Hortic Res">
        <title>Pangenome of water caltrop reveals structural variations and asymmetric subgenome divergence after allopolyploidization.</title>
        <authorList>
            <person name="Zhang X."/>
            <person name="Chen Y."/>
            <person name="Wang L."/>
            <person name="Yuan Y."/>
            <person name="Fang M."/>
            <person name="Shi L."/>
            <person name="Lu R."/>
            <person name="Comes H.P."/>
            <person name="Ma Y."/>
            <person name="Chen Y."/>
            <person name="Huang G."/>
            <person name="Zhou Y."/>
            <person name="Zheng Z."/>
            <person name="Qiu Y."/>
        </authorList>
    </citation>
    <scope>NUCLEOTIDE SEQUENCE [LARGE SCALE GENOMIC DNA]</scope>
    <source>
        <tissue evidence="2">Roots</tissue>
    </source>
</reference>
<feature type="compositionally biased region" description="Polar residues" evidence="1">
    <location>
        <begin position="144"/>
        <end position="156"/>
    </location>
</feature>
<feature type="compositionally biased region" description="Basic and acidic residues" evidence="1">
    <location>
        <begin position="530"/>
        <end position="539"/>
    </location>
</feature>
<accession>A0AAN7GHX0</accession>
<proteinExistence type="predicted"/>
<dbReference type="GO" id="GO:0003729">
    <property type="term" value="F:mRNA binding"/>
    <property type="evidence" value="ECO:0007669"/>
    <property type="project" value="TreeGrafter"/>
</dbReference>
<dbReference type="PANTHER" id="PTHR32091">
    <property type="entry name" value="EUKARYOTIC TRANSLATION INITIATION FACTOR 4B"/>
    <property type="match status" value="1"/>
</dbReference>
<feature type="region of interest" description="Disordered" evidence="1">
    <location>
        <begin position="144"/>
        <end position="167"/>
    </location>
</feature>
<feature type="region of interest" description="Disordered" evidence="1">
    <location>
        <begin position="1"/>
        <end position="105"/>
    </location>
</feature>
<feature type="compositionally biased region" description="Basic and acidic residues" evidence="1">
    <location>
        <begin position="84"/>
        <end position="93"/>
    </location>
</feature>
<sequence>MSKKKAFSGSTMTLKDFHGGSIPSDLPLPSAPGITVRPQSRAGHDLPSWGNSSGRSDVRARLNSSNVARHLDDKTPFLTPIGRNFEEDERKPLDGLSGPRRTISDDSIRASAGRLELKPQQFSAGRPLGQGTSQVLPSLSQVSYSGRVSGTPQASGGSPIVYGNGGPGVHRSVPNAWASRKEPVNAVESAQSAWSSSSASSKLVHASALEKVSSGRWNSKQSTLYEPGAEDIKHFEGTGLNSRSYDDSRYNRIDTVGGRGYGDVSLSRKIERNLCIVEGVHAAKRDGLDMEMPEEYPISSDEKGRNAAIYGEASQLVHAEGRTAQSGFQRPMSAEASERPKLRLVSQSKPLENHEQPLADHRQRPESAHAVIANALNADSGGQALERPRLNLKPRSRPLEQSEGIADKDRSSVFGGARPRELVLKERGVDDSSINDPYLSQSSERAKQVGPKIELAPGTVTSSHYSEKSEKLHVDQRNGWKSERNYQQQPEDKSDSQRNNWRNENWKSMRDNSDRQQHHPQQERCPSPEIWRKPAEEPKPPSPEAGMRFGKAATAAELAQAFSGSRSSPNTPVQLRAVPGQSQPQVPFSRLTGQAPRTQINGY</sequence>
<name>A0AAN7GHX0_9MYRT</name>
<dbReference type="EMBL" id="JAXIOK010000021">
    <property type="protein sequence ID" value="KAK4746405.1"/>
    <property type="molecule type" value="Genomic_DNA"/>
</dbReference>
<feature type="compositionally biased region" description="Basic and acidic residues" evidence="1">
    <location>
        <begin position="465"/>
        <end position="496"/>
    </location>
</feature>
<comment type="caution">
    <text evidence="2">The sequence shown here is derived from an EMBL/GenBank/DDBJ whole genome shotgun (WGS) entry which is preliminary data.</text>
</comment>
<feature type="compositionally biased region" description="Polar residues" evidence="1">
    <location>
        <begin position="432"/>
        <end position="443"/>
    </location>
</feature>
<organism evidence="2 3">
    <name type="scientific">Trapa incisa</name>
    <dbReference type="NCBI Taxonomy" id="236973"/>
    <lineage>
        <taxon>Eukaryota</taxon>
        <taxon>Viridiplantae</taxon>
        <taxon>Streptophyta</taxon>
        <taxon>Embryophyta</taxon>
        <taxon>Tracheophyta</taxon>
        <taxon>Spermatophyta</taxon>
        <taxon>Magnoliopsida</taxon>
        <taxon>eudicotyledons</taxon>
        <taxon>Gunneridae</taxon>
        <taxon>Pentapetalae</taxon>
        <taxon>rosids</taxon>
        <taxon>malvids</taxon>
        <taxon>Myrtales</taxon>
        <taxon>Lythraceae</taxon>
        <taxon>Trapa</taxon>
    </lineage>
</organism>
<feature type="region of interest" description="Disordered" evidence="1">
    <location>
        <begin position="376"/>
        <end position="603"/>
    </location>
</feature>
<feature type="compositionally biased region" description="Basic and acidic residues" evidence="1">
    <location>
        <begin position="397"/>
        <end position="411"/>
    </location>
</feature>
<feature type="compositionally biased region" description="Basic and acidic residues" evidence="1">
    <location>
        <begin position="504"/>
        <end position="522"/>
    </location>
</feature>
<dbReference type="GO" id="GO:0003743">
    <property type="term" value="F:translation initiation factor activity"/>
    <property type="evidence" value="ECO:0007669"/>
    <property type="project" value="InterPro"/>
</dbReference>
<gene>
    <name evidence="2" type="ORF">SAY87_012717</name>
</gene>
<keyword evidence="3" id="KW-1185">Reference proteome</keyword>